<dbReference type="OrthoDB" id="5832575at2759"/>
<accession>R7VB10</accession>
<feature type="coiled-coil region" evidence="1">
    <location>
        <begin position="414"/>
        <end position="538"/>
    </location>
</feature>
<dbReference type="EnsemblMetazoa" id="CapteT173947">
    <property type="protein sequence ID" value="CapteP173947"/>
    <property type="gene ID" value="CapteG173947"/>
</dbReference>
<proteinExistence type="predicted"/>
<feature type="compositionally biased region" description="Basic residues" evidence="2">
    <location>
        <begin position="649"/>
        <end position="662"/>
    </location>
</feature>
<feature type="coiled-coil region" evidence="1">
    <location>
        <begin position="318"/>
        <end position="345"/>
    </location>
</feature>
<evidence type="ECO:0000313" key="4">
    <source>
        <dbReference type="EnsemblMetazoa" id="CapteP173947"/>
    </source>
</evidence>
<name>R7VB10_CAPTE</name>
<feature type="coiled-coil region" evidence="1">
    <location>
        <begin position="57"/>
        <end position="91"/>
    </location>
</feature>
<protein>
    <submittedName>
        <fullName evidence="3 4">Uncharacterized protein</fullName>
    </submittedName>
</protein>
<dbReference type="InterPro" id="IPR039139">
    <property type="entry name" value="CCDC170-like"/>
</dbReference>
<reference evidence="4" key="3">
    <citation type="submission" date="2015-06" db="UniProtKB">
        <authorList>
            <consortium name="EnsemblMetazoa"/>
        </authorList>
    </citation>
    <scope>IDENTIFICATION</scope>
</reference>
<evidence type="ECO:0000313" key="3">
    <source>
        <dbReference type="EMBL" id="ELU12895.1"/>
    </source>
</evidence>
<keyword evidence="5" id="KW-1185">Reference proteome</keyword>
<dbReference type="SUPFAM" id="SSF57997">
    <property type="entry name" value="Tropomyosin"/>
    <property type="match status" value="1"/>
</dbReference>
<evidence type="ECO:0000256" key="1">
    <source>
        <dbReference type="SAM" id="Coils"/>
    </source>
</evidence>
<dbReference type="AlphaFoldDB" id="R7VB10"/>
<dbReference type="PANTHER" id="PTHR18863:SF6">
    <property type="entry name" value="COILED-COIL DOMAIN-CONTAINING PROTEIN 170"/>
    <property type="match status" value="1"/>
</dbReference>
<dbReference type="PANTHER" id="PTHR18863">
    <property type="entry name" value="TSEC-2-RELATED"/>
    <property type="match status" value="1"/>
</dbReference>
<dbReference type="STRING" id="283909.R7VB10"/>
<feature type="coiled-coil region" evidence="1">
    <location>
        <begin position="128"/>
        <end position="211"/>
    </location>
</feature>
<dbReference type="HOGENOM" id="CLU_014559_0_0_1"/>
<dbReference type="Proteomes" id="UP000014760">
    <property type="component" value="Unassembled WGS sequence"/>
</dbReference>
<dbReference type="OMA" id="EQRTHNY"/>
<dbReference type="EMBL" id="AMQN01000776">
    <property type="status" value="NOT_ANNOTATED_CDS"/>
    <property type="molecule type" value="Genomic_DNA"/>
</dbReference>
<dbReference type="EMBL" id="KB295623">
    <property type="protein sequence ID" value="ELU12895.1"/>
    <property type="molecule type" value="Genomic_DNA"/>
</dbReference>
<feature type="region of interest" description="Disordered" evidence="2">
    <location>
        <begin position="649"/>
        <end position="675"/>
    </location>
</feature>
<evidence type="ECO:0000313" key="5">
    <source>
        <dbReference type="Proteomes" id="UP000014760"/>
    </source>
</evidence>
<reference evidence="5" key="1">
    <citation type="submission" date="2012-12" db="EMBL/GenBank/DDBJ databases">
        <authorList>
            <person name="Hellsten U."/>
            <person name="Grimwood J."/>
            <person name="Chapman J.A."/>
            <person name="Shapiro H."/>
            <person name="Aerts A."/>
            <person name="Otillar R.P."/>
            <person name="Terry A.Y."/>
            <person name="Boore J.L."/>
            <person name="Simakov O."/>
            <person name="Marletaz F."/>
            <person name="Cho S.-J."/>
            <person name="Edsinger-Gonzales E."/>
            <person name="Havlak P."/>
            <person name="Kuo D.-H."/>
            <person name="Larsson T."/>
            <person name="Lv J."/>
            <person name="Arendt D."/>
            <person name="Savage R."/>
            <person name="Osoegawa K."/>
            <person name="de Jong P."/>
            <person name="Lindberg D.R."/>
            <person name="Seaver E.C."/>
            <person name="Weisblat D.A."/>
            <person name="Putnam N.H."/>
            <person name="Grigoriev I.V."/>
            <person name="Rokhsar D.S."/>
        </authorList>
    </citation>
    <scope>NUCLEOTIDE SEQUENCE</scope>
    <source>
        <strain evidence="5">I ESC-2004</strain>
    </source>
</reference>
<sequence length="675" mass="78116">MRELKHHAEAAREGEAKQTAIVQSLRQKIVEYETTYGCIEGAANRSEHAISTLQRDSQVQQERIIDLESRIKDLLREKDEALGNRHTHERQMNEVIAKINTVLNIDGSYSSEYLSDISTRLSDLVHENSSLRSKFASMREHLENAQLEHKASRETILRLVSEAEREQKSSNKYCMEMDSLRQEREDARSQAHAYQREIELLKERLDASNHSWQVTRRELEEKEARYSDNDTRLRDHELAVRNAESAFKGFKQLMADILSDSVVSVEPYEECIRDRAKWLAHSVKDKSAHIDLLEGKVRELSSQLESQCDLHRSADSKSRRIEKDFLDLEERLRRAESELAAGEALRDGLRIDKERYMKFLETISQAMKMDSLTIDMGIDGCTDAILARADQLVRHEYDGITDKKTQLYNMQRKMKTMKEQLDSKELHMELMRKKVANLEERLAGRSDLEREKDEDIIKNRKLVKLVEKYKVELNECRLEIRDLKAQLLQSSEIRARTMETEHLLEELEGKVGQLERIREKQAKKIIEMKENLQMTESKYGEKTSSSNNTIHALSSELRTTKSSLEDISNRERQLLDLRAVMARMLGLDVNMLAVPDYEIISRLEKLILANQANTSTAIALDCALDDMQDGFRSGYEDASRALGATKAVKSHIHKTKNVKRSRSVSPNRKRDPRAY</sequence>
<keyword evidence="1" id="KW-0175">Coiled coil</keyword>
<organism evidence="3">
    <name type="scientific">Capitella teleta</name>
    <name type="common">Polychaete worm</name>
    <dbReference type="NCBI Taxonomy" id="283909"/>
    <lineage>
        <taxon>Eukaryota</taxon>
        <taxon>Metazoa</taxon>
        <taxon>Spiralia</taxon>
        <taxon>Lophotrochozoa</taxon>
        <taxon>Annelida</taxon>
        <taxon>Polychaeta</taxon>
        <taxon>Sedentaria</taxon>
        <taxon>Scolecida</taxon>
        <taxon>Capitellidae</taxon>
        <taxon>Capitella</taxon>
    </lineage>
</organism>
<reference evidence="3 5" key="2">
    <citation type="journal article" date="2013" name="Nature">
        <title>Insights into bilaterian evolution from three spiralian genomes.</title>
        <authorList>
            <person name="Simakov O."/>
            <person name="Marletaz F."/>
            <person name="Cho S.J."/>
            <person name="Edsinger-Gonzales E."/>
            <person name="Havlak P."/>
            <person name="Hellsten U."/>
            <person name="Kuo D.H."/>
            <person name="Larsson T."/>
            <person name="Lv J."/>
            <person name="Arendt D."/>
            <person name="Savage R."/>
            <person name="Osoegawa K."/>
            <person name="de Jong P."/>
            <person name="Grimwood J."/>
            <person name="Chapman J.A."/>
            <person name="Shapiro H."/>
            <person name="Aerts A."/>
            <person name="Otillar R.P."/>
            <person name="Terry A.Y."/>
            <person name="Boore J.L."/>
            <person name="Grigoriev I.V."/>
            <person name="Lindberg D.R."/>
            <person name="Seaver E.C."/>
            <person name="Weisblat D.A."/>
            <person name="Putnam N.H."/>
            <person name="Rokhsar D.S."/>
        </authorList>
    </citation>
    <scope>NUCLEOTIDE SEQUENCE</scope>
    <source>
        <strain evidence="3 5">I ESC-2004</strain>
    </source>
</reference>
<gene>
    <name evidence="3" type="ORF">CAPTEDRAFT_173947</name>
</gene>
<evidence type="ECO:0000256" key="2">
    <source>
        <dbReference type="SAM" id="MobiDB-lite"/>
    </source>
</evidence>